<keyword evidence="2" id="KW-1133">Transmembrane helix</keyword>
<evidence type="ECO:0000256" key="2">
    <source>
        <dbReference type="SAM" id="Phobius"/>
    </source>
</evidence>
<protein>
    <submittedName>
        <fullName evidence="3">Uncharacterized protein</fullName>
    </submittedName>
</protein>
<gene>
    <name evidence="3" type="ORF">FQP86_05775</name>
</gene>
<reference evidence="3 4" key="1">
    <citation type="submission" date="2019-07" db="EMBL/GenBank/DDBJ databases">
        <title>Diversity of Bacteria from Kongsfjorden, Arctic.</title>
        <authorList>
            <person name="Yu Y."/>
        </authorList>
    </citation>
    <scope>NUCLEOTIDE SEQUENCE [LARGE SCALE GENOMIC DNA]</scope>
    <source>
        <strain evidence="3 4">SM1923</strain>
    </source>
</reference>
<dbReference type="EMBL" id="VNFH01000003">
    <property type="protein sequence ID" value="TVU72029.1"/>
    <property type="molecule type" value="Genomic_DNA"/>
</dbReference>
<keyword evidence="4" id="KW-1185">Reference proteome</keyword>
<evidence type="ECO:0000313" key="3">
    <source>
        <dbReference type="EMBL" id="TVU72029.1"/>
    </source>
</evidence>
<proteinExistence type="predicted"/>
<organism evidence="3 4">
    <name type="scientific">Cobetia crustatorum</name>
    <dbReference type="NCBI Taxonomy" id="553385"/>
    <lineage>
        <taxon>Bacteria</taxon>
        <taxon>Pseudomonadati</taxon>
        <taxon>Pseudomonadota</taxon>
        <taxon>Gammaproteobacteria</taxon>
        <taxon>Oceanospirillales</taxon>
        <taxon>Halomonadaceae</taxon>
        <taxon>Cobetia</taxon>
    </lineage>
</organism>
<dbReference type="AlphaFoldDB" id="A0A558HSE1"/>
<keyword evidence="2" id="KW-0812">Transmembrane</keyword>
<dbReference type="Proteomes" id="UP000319941">
    <property type="component" value="Unassembled WGS sequence"/>
</dbReference>
<name>A0A558HSE1_9GAMM</name>
<feature type="transmembrane region" description="Helical" evidence="2">
    <location>
        <begin position="12"/>
        <end position="33"/>
    </location>
</feature>
<feature type="compositionally biased region" description="Polar residues" evidence="1">
    <location>
        <begin position="175"/>
        <end position="186"/>
    </location>
</feature>
<accession>A0A558HSE1</accession>
<keyword evidence="2" id="KW-0472">Membrane</keyword>
<evidence type="ECO:0000256" key="1">
    <source>
        <dbReference type="SAM" id="MobiDB-lite"/>
    </source>
</evidence>
<dbReference type="OrthoDB" id="5917490at2"/>
<evidence type="ECO:0000313" key="4">
    <source>
        <dbReference type="Proteomes" id="UP000319941"/>
    </source>
</evidence>
<dbReference type="STRING" id="553385.GCA_000591415_01271"/>
<feature type="region of interest" description="Disordered" evidence="1">
    <location>
        <begin position="175"/>
        <end position="204"/>
    </location>
</feature>
<comment type="caution">
    <text evidence="3">The sequence shown here is derived from an EMBL/GenBank/DDBJ whole genome shotgun (WGS) entry which is preliminary data.</text>
</comment>
<feature type="compositionally biased region" description="Basic and acidic residues" evidence="1">
    <location>
        <begin position="187"/>
        <end position="204"/>
    </location>
</feature>
<dbReference type="RefSeq" id="WP_024951491.1">
    <property type="nucleotide sequence ID" value="NZ_CAWOWR010000087.1"/>
</dbReference>
<sequence>MYRAEDDNARPPLLNLLIVVTLITIVVSLYYLIDYYLVRDGSNGKVTWFAPNQSCELSHAPCSAELGRFGRVTLSLEGDISPLTPLGIHVVTEGVTPEGVEVDFIGRHMDMGVKRSMLATTDAPSAERQQWLGEGQLGFCSSATMAWRAQIIVTTERGRLGSWFDFDSHPQASTAEQLESSVNQLFRNERRSRSAHDSDRRSGS</sequence>